<dbReference type="SUPFAM" id="SSF54637">
    <property type="entry name" value="Thioesterase/thiol ester dehydrase-isomerase"/>
    <property type="match status" value="1"/>
</dbReference>
<dbReference type="Proteomes" id="UP000198217">
    <property type="component" value="Chromosome I"/>
</dbReference>
<evidence type="ECO:0000313" key="2">
    <source>
        <dbReference type="Proteomes" id="UP000198217"/>
    </source>
</evidence>
<name>A0A1C5HMV2_9ACTN</name>
<reference evidence="1 2" key="1">
    <citation type="submission" date="2016-06" db="EMBL/GenBank/DDBJ databases">
        <authorList>
            <person name="Kjaerup R.B."/>
            <person name="Dalgaard T.S."/>
            <person name="Juul-Madsen H.R."/>
        </authorList>
    </citation>
    <scope>NUCLEOTIDE SEQUENCE [LARGE SCALE GENOMIC DNA]</scope>
    <source>
        <strain evidence="1 2">DSM 43904</strain>
    </source>
</reference>
<proteinExistence type="predicted"/>
<sequence>MTLRRLREAPGSRCFVCAPGNPRGLAVPLWYDDADGHVEATVRFDELHCGAPTYVHSGLAMAVLAEAMAWAVVTTTGRIAITLASSTDFHRPLRVDVPYLARAEIGQVAGTDVRATAVFRADAEVLATATGTFRVISEKTAARLRARVSRPEGTSSNLP</sequence>
<evidence type="ECO:0000313" key="1">
    <source>
        <dbReference type="EMBL" id="SCG46901.1"/>
    </source>
</evidence>
<keyword evidence="2" id="KW-1185">Reference proteome</keyword>
<gene>
    <name evidence="1" type="ORF">GA0070609_1848</name>
</gene>
<dbReference type="AlphaFoldDB" id="A0A1C5HMV2"/>
<dbReference type="InterPro" id="IPR029069">
    <property type="entry name" value="HotDog_dom_sf"/>
</dbReference>
<dbReference type="EMBL" id="LT607750">
    <property type="protein sequence ID" value="SCG46901.1"/>
    <property type="molecule type" value="Genomic_DNA"/>
</dbReference>
<protein>
    <submittedName>
        <fullName evidence="1">Acyl-coenzyme A thioesterase PaaI, contains HGG motif</fullName>
    </submittedName>
</protein>
<accession>A0A1C5HMV2</accession>
<dbReference type="CDD" id="cd03443">
    <property type="entry name" value="PaaI_thioesterase"/>
    <property type="match status" value="1"/>
</dbReference>
<dbReference type="Gene3D" id="3.10.129.10">
    <property type="entry name" value="Hotdog Thioesterase"/>
    <property type="match status" value="1"/>
</dbReference>
<dbReference type="RefSeq" id="WP_088993416.1">
    <property type="nucleotide sequence ID" value="NZ_LT607750.1"/>
</dbReference>
<organism evidence="1 2">
    <name type="scientific">Micromonospora echinaurantiaca</name>
    <dbReference type="NCBI Taxonomy" id="47857"/>
    <lineage>
        <taxon>Bacteria</taxon>
        <taxon>Bacillati</taxon>
        <taxon>Actinomycetota</taxon>
        <taxon>Actinomycetes</taxon>
        <taxon>Micromonosporales</taxon>
        <taxon>Micromonosporaceae</taxon>
        <taxon>Micromonospora</taxon>
    </lineage>
</organism>